<dbReference type="EMBL" id="CAKKNE010000004">
    <property type="protein sequence ID" value="CAH0374160.1"/>
    <property type="molecule type" value="Genomic_DNA"/>
</dbReference>
<dbReference type="GO" id="GO:0046872">
    <property type="term" value="F:metal ion binding"/>
    <property type="evidence" value="ECO:0007669"/>
    <property type="project" value="UniProtKB-KW"/>
</dbReference>
<dbReference type="CDD" id="cd00685">
    <property type="entry name" value="Trans_IPPS_HT"/>
    <property type="match status" value="1"/>
</dbReference>
<name>A0A8J2WNE4_9STRA</name>
<dbReference type="OrthoDB" id="6921389at2759"/>
<keyword evidence="5" id="KW-1185">Reference proteome</keyword>
<dbReference type="Pfam" id="PF00348">
    <property type="entry name" value="polyprenyl_synt"/>
    <property type="match status" value="1"/>
</dbReference>
<dbReference type="GO" id="GO:0004659">
    <property type="term" value="F:prenyltransferase activity"/>
    <property type="evidence" value="ECO:0007669"/>
    <property type="project" value="InterPro"/>
</dbReference>
<evidence type="ECO:0000256" key="3">
    <source>
        <dbReference type="RuleBase" id="RU004466"/>
    </source>
</evidence>
<comment type="similarity">
    <text evidence="3">Belongs to the FPP/GGPP synthase family.</text>
</comment>
<accession>A0A8J2WNE4</accession>
<dbReference type="Proteomes" id="UP000789595">
    <property type="component" value="Unassembled WGS sequence"/>
</dbReference>
<evidence type="ECO:0000256" key="2">
    <source>
        <dbReference type="ARBA" id="ARBA00022842"/>
    </source>
</evidence>
<keyword evidence="2" id="KW-0460">Magnesium</keyword>
<evidence type="ECO:0000256" key="1">
    <source>
        <dbReference type="ARBA" id="ARBA00022723"/>
    </source>
</evidence>
<protein>
    <recommendedName>
        <fullName evidence="6">Geranylgeranyl diphosphate synthase</fullName>
    </recommendedName>
</protein>
<dbReference type="InterPro" id="IPR008949">
    <property type="entry name" value="Isoprenoid_synthase_dom_sf"/>
</dbReference>
<dbReference type="SFLD" id="SFLDS00005">
    <property type="entry name" value="Isoprenoid_Synthase_Type_I"/>
    <property type="match status" value="1"/>
</dbReference>
<keyword evidence="1" id="KW-0479">Metal-binding</keyword>
<dbReference type="SUPFAM" id="SSF48576">
    <property type="entry name" value="Terpenoid synthases"/>
    <property type="match status" value="1"/>
</dbReference>
<gene>
    <name evidence="4" type="ORF">PECAL_4P14290</name>
</gene>
<dbReference type="InterPro" id="IPR000092">
    <property type="entry name" value="Polyprenyl_synt"/>
</dbReference>
<dbReference type="AlphaFoldDB" id="A0A8J2WNE4"/>
<dbReference type="PROSITE" id="PS00723">
    <property type="entry name" value="POLYPRENYL_SYNTHASE_1"/>
    <property type="match status" value="1"/>
</dbReference>
<dbReference type="PANTHER" id="PTHR12001">
    <property type="entry name" value="GERANYLGERANYL PYROPHOSPHATE SYNTHASE"/>
    <property type="match status" value="1"/>
</dbReference>
<dbReference type="PANTHER" id="PTHR12001:SF44">
    <property type="entry name" value="GERANYLGERANYL PYROPHOSPHATE SYNTHASE"/>
    <property type="match status" value="1"/>
</dbReference>
<evidence type="ECO:0000313" key="4">
    <source>
        <dbReference type="EMBL" id="CAH0374160.1"/>
    </source>
</evidence>
<comment type="caution">
    <text evidence="4">The sequence shown here is derived from an EMBL/GenBank/DDBJ whole genome shotgun (WGS) entry which is preliminary data.</text>
</comment>
<dbReference type="GO" id="GO:0008299">
    <property type="term" value="P:isoprenoid biosynthetic process"/>
    <property type="evidence" value="ECO:0007669"/>
    <property type="project" value="InterPro"/>
</dbReference>
<sequence>MTSPPVSHAVDASILEPFAYISETPGKDVRGALIDAFNVWLKIPPEKVTQIKSIISRLHNASLLVDDIEDGSQLRRGKPVAHAIFGVPYTLNAANYAYFVALEECHRLGSPEALSVFVEELLNLHRGQGQDIVWRDTQKVPSEKEYYSMVLDKTGGLFRLAVGLMAAFSARDKSEFRELVDQLALYFQIRDDLVNLKSDEYALSKSYCEDLTEGKFSYPILHAIRARPDDTRLLNILKQKTENIDVKKHAVEFMESVGSFEKTRAALAAIKGDIASAIAALGGHDQLVKLVEKLDAQVAESSKPLPVEPLRRYDSL</sequence>
<reference evidence="4" key="1">
    <citation type="submission" date="2021-11" db="EMBL/GenBank/DDBJ databases">
        <authorList>
            <consortium name="Genoscope - CEA"/>
            <person name="William W."/>
        </authorList>
    </citation>
    <scope>NUCLEOTIDE SEQUENCE</scope>
</reference>
<proteinExistence type="inferred from homology"/>
<dbReference type="InterPro" id="IPR033749">
    <property type="entry name" value="Polyprenyl_synt_CS"/>
</dbReference>
<organism evidence="4 5">
    <name type="scientific">Pelagomonas calceolata</name>
    <dbReference type="NCBI Taxonomy" id="35677"/>
    <lineage>
        <taxon>Eukaryota</taxon>
        <taxon>Sar</taxon>
        <taxon>Stramenopiles</taxon>
        <taxon>Ochrophyta</taxon>
        <taxon>Pelagophyceae</taxon>
        <taxon>Pelagomonadales</taxon>
        <taxon>Pelagomonadaceae</taxon>
        <taxon>Pelagomonas</taxon>
    </lineage>
</organism>
<evidence type="ECO:0008006" key="6">
    <source>
        <dbReference type="Google" id="ProtNLM"/>
    </source>
</evidence>
<evidence type="ECO:0000313" key="5">
    <source>
        <dbReference type="Proteomes" id="UP000789595"/>
    </source>
</evidence>
<dbReference type="Gene3D" id="1.10.600.10">
    <property type="entry name" value="Farnesyl Diphosphate Synthase"/>
    <property type="match status" value="1"/>
</dbReference>
<keyword evidence="3" id="KW-0808">Transferase</keyword>